<dbReference type="RefSeq" id="XP_062657046.1">
    <property type="nucleotide sequence ID" value="XM_062801827.1"/>
</dbReference>
<dbReference type="EMBL" id="JAUEPN010000006">
    <property type="protein sequence ID" value="KAK3293532.1"/>
    <property type="molecule type" value="Genomic_DNA"/>
</dbReference>
<feature type="domain" description="Pyruvate carboxyltransferase" evidence="7">
    <location>
        <begin position="41"/>
        <end position="337"/>
    </location>
</feature>
<dbReference type="Pfam" id="PF00682">
    <property type="entry name" value="HMGL-like"/>
    <property type="match status" value="1"/>
</dbReference>
<keyword evidence="5" id="KW-0456">Lyase</keyword>
<evidence type="ECO:0000256" key="5">
    <source>
        <dbReference type="ARBA" id="ARBA00023239"/>
    </source>
</evidence>
<comment type="similarity">
    <text evidence="2">Belongs to the HMG-CoA lyase family.</text>
</comment>
<reference evidence="8" key="1">
    <citation type="journal article" date="2023" name="Mol. Phylogenet. Evol.">
        <title>Genome-scale phylogeny and comparative genomics of the fungal order Sordariales.</title>
        <authorList>
            <person name="Hensen N."/>
            <person name="Bonometti L."/>
            <person name="Westerberg I."/>
            <person name="Brannstrom I.O."/>
            <person name="Guillou S."/>
            <person name="Cros-Aarteil S."/>
            <person name="Calhoun S."/>
            <person name="Haridas S."/>
            <person name="Kuo A."/>
            <person name="Mondo S."/>
            <person name="Pangilinan J."/>
            <person name="Riley R."/>
            <person name="LaButti K."/>
            <person name="Andreopoulos B."/>
            <person name="Lipzen A."/>
            <person name="Chen C."/>
            <person name="Yan M."/>
            <person name="Daum C."/>
            <person name="Ng V."/>
            <person name="Clum A."/>
            <person name="Steindorff A."/>
            <person name="Ohm R.A."/>
            <person name="Martin F."/>
            <person name="Silar P."/>
            <person name="Natvig D.O."/>
            <person name="Lalanne C."/>
            <person name="Gautier V."/>
            <person name="Ament-Velasquez S.L."/>
            <person name="Kruys A."/>
            <person name="Hutchinson M.I."/>
            <person name="Powell A.J."/>
            <person name="Barry K."/>
            <person name="Miller A.N."/>
            <person name="Grigoriev I.V."/>
            <person name="Debuchy R."/>
            <person name="Gladieux P."/>
            <person name="Hiltunen Thoren M."/>
            <person name="Johannesson H."/>
        </authorList>
    </citation>
    <scope>NUCLEOTIDE SEQUENCE</scope>
    <source>
        <strain evidence="8">CBS 168.71</strain>
    </source>
</reference>
<dbReference type="InterPro" id="IPR043594">
    <property type="entry name" value="HMGL"/>
</dbReference>
<dbReference type="PANTHER" id="PTHR42738">
    <property type="entry name" value="HYDROXYMETHYLGLUTARYL-COA LYASE"/>
    <property type="match status" value="1"/>
</dbReference>
<dbReference type="InterPro" id="IPR013785">
    <property type="entry name" value="Aldolase_TIM"/>
</dbReference>
<dbReference type="GO" id="GO:0046951">
    <property type="term" value="P:ketone body biosynthetic process"/>
    <property type="evidence" value="ECO:0007669"/>
    <property type="project" value="TreeGrafter"/>
</dbReference>
<accession>A0AAE0HBU2</accession>
<dbReference type="Gene3D" id="3.20.20.70">
    <property type="entry name" value="Aldolase class I"/>
    <property type="match status" value="1"/>
</dbReference>
<dbReference type="AlphaFoldDB" id="A0AAE0HBU2"/>
<evidence type="ECO:0000256" key="6">
    <source>
        <dbReference type="ARBA" id="ARBA00049877"/>
    </source>
</evidence>
<proteinExistence type="inferred from homology"/>
<comment type="pathway">
    <text evidence="1">Metabolic intermediate metabolism; (S)-3-hydroxy-3-methylglutaryl-CoA degradation; acetoacetate from (S)-3-hydroxy-3-methylglutaryl-CoA: step 1/1.</text>
</comment>
<dbReference type="EC" id="4.1.3.4" evidence="3"/>
<sequence>MARYALLSRRLLASRPCMRNARTFATASDQPQQRASSDYRVKLVEVGPRDGLQNEKRAIPLATKLELIERLAKTGLTTIEAGSFVSPKWVPQMDNSSEILQHLLQHPPAAPNPLTFSFLAPNLKGLNNAFTILSQHPTAFTSAGATPTKEKPALEIAVFASATESFSQRNLNCDIATSLTRFREVIQAAKDAQPHALRVRAYVSVVLGCPFEGYDVDPHRVAHVATELLEMGADEIALGDTTGMGTAPRTKELLNCLAKAGVRNEDVAMHFHDTYGQALVNTAVALEHGIRTFDCSVGGLGGCPYSPGATGNVATEDVVYFMETLGMDTGVNLDGVVDVGDWITREIGKENASTVGKAVLGARKRAEGDKEKA</sequence>
<evidence type="ECO:0000256" key="4">
    <source>
        <dbReference type="ARBA" id="ARBA00022723"/>
    </source>
</evidence>
<organism evidence="8 9">
    <name type="scientific">Chaetomium fimeti</name>
    <dbReference type="NCBI Taxonomy" id="1854472"/>
    <lineage>
        <taxon>Eukaryota</taxon>
        <taxon>Fungi</taxon>
        <taxon>Dikarya</taxon>
        <taxon>Ascomycota</taxon>
        <taxon>Pezizomycotina</taxon>
        <taxon>Sordariomycetes</taxon>
        <taxon>Sordariomycetidae</taxon>
        <taxon>Sordariales</taxon>
        <taxon>Chaetomiaceae</taxon>
        <taxon>Chaetomium</taxon>
    </lineage>
</organism>
<dbReference type="Proteomes" id="UP001278766">
    <property type="component" value="Unassembled WGS sequence"/>
</dbReference>
<evidence type="ECO:0000256" key="1">
    <source>
        <dbReference type="ARBA" id="ARBA00005143"/>
    </source>
</evidence>
<evidence type="ECO:0000313" key="8">
    <source>
        <dbReference type="EMBL" id="KAK3293532.1"/>
    </source>
</evidence>
<evidence type="ECO:0000256" key="2">
    <source>
        <dbReference type="ARBA" id="ARBA00009405"/>
    </source>
</evidence>
<dbReference type="FunFam" id="3.20.20.70:FF:000071">
    <property type="entry name" value="Hydroxymethylglutaryl-CoA lyase"/>
    <property type="match status" value="1"/>
</dbReference>
<dbReference type="SUPFAM" id="SSF51569">
    <property type="entry name" value="Aldolase"/>
    <property type="match status" value="1"/>
</dbReference>
<dbReference type="CDD" id="cd07938">
    <property type="entry name" value="DRE_TIM_HMGL"/>
    <property type="match status" value="1"/>
</dbReference>
<comment type="catalytic activity">
    <reaction evidence="6">
        <text>(3S)-3-hydroxy-3-methylglutaryl-CoA = acetoacetate + acetyl-CoA</text>
        <dbReference type="Rhea" id="RHEA:24404"/>
        <dbReference type="ChEBI" id="CHEBI:13705"/>
        <dbReference type="ChEBI" id="CHEBI:43074"/>
        <dbReference type="ChEBI" id="CHEBI:57288"/>
        <dbReference type="EC" id="4.1.3.4"/>
    </reaction>
</comment>
<dbReference type="GeneID" id="87838775"/>
<keyword evidence="4" id="KW-0479">Metal-binding</keyword>
<dbReference type="InterPro" id="IPR000891">
    <property type="entry name" value="PYR_CT"/>
</dbReference>
<dbReference type="PANTHER" id="PTHR42738:SF7">
    <property type="entry name" value="HYDROXYMETHYLGLUTARYL-COA LYASE"/>
    <property type="match status" value="1"/>
</dbReference>
<name>A0AAE0HBU2_9PEZI</name>
<dbReference type="GO" id="GO:0006552">
    <property type="term" value="P:L-leucine catabolic process"/>
    <property type="evidence" value="ECO:0007669"/>
    <property type="project" value="TreeGrafter"/>
</dbReference>
<dbReference type="GO" id="GO:0004419">
    <property type="term" value="F:hydroxymethylglutaryl-CoA lyase activity"/>
    <property type="evidence" value="ECO:0007669"/>
    <property type="project" value="UniProtKB-EC"/>
</dbReference>
<protein>
    <recommendedName>
        <fullName evidence="3">hydroxymethylglutaryl-CoA lyase</fullName>
        <ecNumber evidence="3">4.1.3.4</ecNumber>
    </recommendedName>
</protein>
<keyword evidence="9" id="KW-1185">Reference proteome</keyword>
<reference evidence="8" key="2">
    <citation type="submission" date="2023-06" db="EMBL/GenBank/DDBJ databases">
        <authorList>
            <consortium name="Lawrence Berkeley National Laboratory"/>
            <person name="Haridas S."/>
            <person name="Hensen N."/>
            <person name="Bonometti L."/>
            <person name="Westerberg I."/>
            <person name="Brannstrom I.O."/>
            <person name="Guillou S."/>
            <person name="Cros-Aarteil S."/>
            <person name="Calhoun S."/>
            <person name="Kuo A."/>
            <person name="Mondo S."/>
            <person name="Pangilinan J."/>
            <person name="Riley R."/>
            <person name="Labutti K."/>
            <person name="Andreopoulos B."/>
            <person name="Lipzen A."/>
            <person name="Chen C."/>
            <person name="Yanf M."/>
            <person name="Daum C."/>
            <person name="Ng V."/>
            <person name="Clum A."/>
            <person name="Steindorff A."/>
            <person name="Ohm R."/>
            <person name="Martin F."/>
            <person name="Silar P."/>
            <person name="Natvig D."/>
            <person name="Lalanne C."/>
            <person name="Gautier V."/>
            <person name="Ament-Velasquez S.L."/>
            <person name="Kruys A."/>
            <person name="Hutchinson M.I."/>
            <person name="Powell A.J."/>
            <person name="Barry K."/>
            <person name="Miller A.N."/>
            <person name="Grigoriev I.V."/>
            <person name="Debuchy R."/>
            <person name="Gladieux P."/>
            <person name="Thoren M.H."/>
            <person name="Johannesson H."/>
        </authorList>
    </citation>
    <scope>NUCLEOTIDE SEQUENCE</scope>
    <source>
        <strain evidence="8">CBS 168.71</strain>
    </source>
</reference>
<evidence type="ECO:0000313" key="9">
    <source>
        <dbReference type="Proteomes" id="UP001278766"/>
    </source>
</evidence>
<evidence type="ECO:0000259" key="7">
    <source>
        <dbReference type="PROSITE" id="PS50991"/>
    </source>
</evidence>
<dbReference type="PROSITE" id="PS50991">
    <property type="entry name" value="PYR_CT"/>
    <property type="match status" value="1"/>
</dbReference>
<evidence type="ECO:0000256" key="3">
    <source>
        <dbReference type="ARBA" id="ARBA00012910"/>
    </source>
</evidence>
<dbReference type="NCBIfam" id="NF004283">
    <property type="entry name" value="PRK05692.1"/>
    <property type="match status" value="1"/>
</dbReference>
<gene>
    <name evidence="8" type="ORF">B0H64DRAFT_364216</name>
</gene>
<comment type="caution">
    <text evidence="8">The sequence shown here is derived from an EMBL/GenBank/DDBJ whole genome shotgun (WGS) entry which is preliminary data.</text>
</comment>
<dbReference type="GO" id="GO:0046872">
    <property type="term" value="F:metal ion binding"/>
    <property type="evidence" value="ECO:0007669"/>
    <property type="project" value="UniProtKB-KW"/>
</dbReference>